<dbReference type="PANTHER" id="PTHR15852">
    <property type="entry name" value="PLASTID TRANSCRIPTIONALLY ACTIVE PROTEIN"/>
    <property type="match status" value="1"/>
</dbReference>
<accession>A0A836B5U5</accession>
<evidence type="ECO:0000313" key="3">
    <source>
        <dbReference type="Proteomes" id="UP000613740"/>
    </source>
</evidence>
<evidence type="ECO:0000313" key="2">
    <source>
        <dbReference type="EMBL" id="KAG2448104.1"/>
    </source>
</evidence>
<evidence type="ECO:0000256" key="1">
    <source>
        <dbReference type="SAM" id="MobiDB-lite"/>
    </source>
</evidence>
<dbReference type="Proteomes" id="UP000613740">
    <property type="component" value="Unassembled WGS sequence"/>
</dbReference>
<proteinExistence type="predicted"/>
<reference evidence="2" key="1">
    <citation type="journal article" date="2020" name="bioRxiv">
        <title>Comparative genomics of Chlamydomonas.</title>
        <authorList>
            <person name="Craig R.J."/>
            <person name="Hasan A.R."/>
            <person name="Ness R.W."/>
            <person name="Keightley P.D."/>
        </authorList>
    </citation>
    <scope>NUCLEOTIDE SEQUENCE</scope>
    <source>
        <strain evidence="2">CCAP 11/173</strain>
    </source>
</reference>
<dbReference type="OrthoDB" id="542676at2759"/>
<dbReference type="AlphaFoldDB" id="A0A836B5U5"/>
<feature type="compositionally biased region" description="Low complexity" evidence="1">
    <location>
        <begin position="1"/>
        <end position="13"/>
    </location>
</feature>
<organism evidence="2 3">
    <name type="scientific">Chlamydomonas schloesseri</name>
    <dbReference type="NCBI Taxonomy" id="2026947"/>
    <lineage>
        <taxon>Eukaryota</taxon>
        <taxon>Viridiplantae</taxon>
        <taxon>Chlorophyta</taxon>
        <taxon>core chlorophytes</taxon>
        <taxon>Chlorophyceae</taxon>
        <taxon>CS clade</taxon>
        <taxon>Chlamydomonadales</taxon>
        <taxon>Chlamydomonadaceae</taxon>
        <taxon>Chlamydomonas</taxon>
    </lineage>
</organism>
<comment type="caution">
    <text evidence="2">The sequence shown here is derived from an EMBL/GenBank/DDBJ whole genome shotgun (WGS) entry which is preliminary data.</text>
</comment>
<dbReference type="PANTHER" id="PTHR15852:SF54">
    <property type="entry name" value="PROTEIN SSUH2 HOMOLOG"/>
    <property type="match status" value="1"/>
</dbReference>
<feature type="compositionally biased region" description="Polar residues" evidence="1">
    <location>
        <begin position="15"/>
        <end position="24"/>
    </location>
</feature>
<keyword evidence="3" id="KW-1185">Reference proteome</keyword>
<name>A0A836B5U5_9CHLO</name>
<protein>
    <submittedName>
        <fullName evidence="2">Uncharacterized protein</fullName>
    </submittedName>
</protein>
<dbReference type="EMBL" id="JAEHOD010000019">
    <property type="protein sequence ID" value="KAG2448104.1"/>
    <property type="molecule type" value="Genomic_DNA"/>
</dbReference>
<feature type="region of interest" description="Disordered" evidence="1">
    <location>
        <begin position="1"/>
        <end position="24"/>
    </location>
</feature>
<gene>
    <name evidence="2" type="ORF">HYH02_007128</name>
</gene>
<sequence length="196" mass="21228">MSLLLKSSAPLAPTRQASERSVPTPTRKLVVVQFKSPFSREPVREKSHNVDGLDTSDNAEPWRRSVDAMLHRAASTLQRGPCTCLSCRGGGTVECGQCKGAGRLGAAAMERNQMLRGAFRQLRLAVGLSHEVPYASSEYMVSNRCPRCHGQGRLQCELCTGSGLRFPHLAKDHWRQCAGQPGAEGVTPGTECPLAE</sequence>